<dbReference type="AlphaFoldDB" id="A0A3P3VYW6"/>
<evidence type="ECO:0000256" key="2">
    <source>
        <dbReference type="ARBA" id="ARBA00023267"/>
    </source>
</evidence>
<organism evidence="5 6">
    <name type="scientific">Gulosibacter macacae</name>
    <dbReference type="NCBI Taxonomy" id="2488791"/>
    <lineage>
        <taxon>Bacteria</taxon>
        <taxon>Bacillati</taxon>
        <taxon>Actinomycetota</taxon>
        <taxon>Actinomycetes</taxon>
        <taxon>Micrococcales</taxon>
        <taxon>Microbacteriaceae</taxon>
        <taxon>Gulosibacter</taxon>
    </lineage>
</organism>
<dbReference type="InterPro" id="IPR004143">
    <property type="entry name" value="BPL_LPL_catalytic"/>
</dbReference>
<dbReference type="Pfam" id="PF03099">
    <property type="entry name" value="BPL_LplA_LipB"/>
    <property type="match status" value="1"/>
</dbReference>
<sequence>MAQITRVELTNAPAATIELFDELDSTNSRMRERFTDHGERFSPFHTIATTSQTAGRGRLDREWSAPPGASLAMSVYLEFDAAAARDSIGWVSLAGGLAVVEAVRTLAPQLADRVRVKWPNDVLIDGLKVCGILGELLGVVDGGRAFACVLGIGVNVALEQDALPTPTSTSLLLSGASVEPDALAAAIVRALATRMVALAAAGGDADAAGLRAELTEVSSTVGARVRITLPGNDLLEGRAVGIGAGGELEIEDADGTRLVNVGDVEHVRPLEGGWTQ</sequence>
<gene>
    <name evidence="5" type="ORF">EG850_07180</name>
</gene>
<dbReference type="PANTHER" id="PTHR12835">
    <property type="entry name" value="BIOTIN PROTEIN LIGASE"/>
    <property type="match status" value="1"/>
</dbReference>
<protein>
    <recommendedName>
        <fullName evidence="3">biotin--[biotin carboxyl-carrier protein] ligase</fullName>
        <ecNumber evidence="3">6.3.4.15</ecNumber>
    </recommendedName>
</protein>
<dbReference type="Pfam" id="PF02237">
    <property type="entry name" value="BPL_C"/>
    <property type="match status" value="1"/>
</dbReference>
<evidence type="ECO:0000259" key="4">
    <source>
        <dbReference type="PROSITE" id="PS51733"/>
    </source>
</evidence>
<dbReference type="SUPFAM" id="SSF55681">
    <property type="entry name" value="Class II aaRS and biotin synthetases"/>
    <property type="match status" value="1"/>
</dbReference>
<accession>A0A3P3VYW6</accession>
<dbReference type="Proteomes" id="UP000274391">
    <property type="component" value="Unassembled WGS sequence"/>
</dbReference>
<dbReference type="InterPro" id="IPR003142">
    <property type="entry name" value="BPL_C"/>
</dbReference>
<dbReference type="PROSITE" id="PS51733">
    <property type="entry name" value="BPL_LPL_CATALYTIC"/>
    <property type="match status" value="1"/>
</dbReference>
<dbReference type="GO" id="GO:0005737">
    <property type="term" value="C:cytoplasm"/>
    <property type="evidence" value="ECO:0007669"/>
    <property type="project" value="TreeGrafter"/>
</dbReference>
<dbReference type="OrthoDB" id="9807064at2"/>
<evidence type="ECO:0000313" key="6">
    <source>
        <dbReference type="Proteomes" id="UP000274391"/>
    </source>
</evidence>
<feature type="domain" description="BPL/LPL catalytic" evidence="4">
    <location>
        <begin position="18"/>
        <end position="199"/>
    </location>
</feature>
<evidence type="ECO:0000313" key="5">
    <source>
        <dbReference type="EMBL" id="RRJ86796.1"/>
    </source>
</evidence>
<dbReference type="Gene3D" id="2.30.30.100">
    <property type="match status" value="1"/>
</dbReference>
<dbReference type="Gene3D" id="3.30.930.10">
    <property type="entry name" value="Bira Bifunctional Protein, Domain 2"/>
    <property type="match status" value="1"/>
</dbReference>
<proteinExistence type="predicted"/>
<keyword evidence="2" id="KW-0092">Biotin</keyword>
<dbReference type="PANTHER" id="PTHR12835:SF5">
    <property type="entry name" value="BIOTIN--PROTEIN LIGASE"/>
    <property type="match status" value="1"/>
</dbReference>
<evidence type="ECO:0000256" key="1">
    <source>
        <dbReference type="ARBA" id="ARBA00022598"/>
    </source>
</evidence>
<dbReference type="GO" id="GO:0004077">
    <property type="term" value="F:biotin--[biotin carboxyl-carrier protein] ligase activity"/>
    <property type="evidence" value="ECO:0007669"/>
    <property type="project" value="UniProtKB-EC"/>
</dbReference>
<comment type="caution">
    <text evidence="5">The sequence shown here is derived from an EMBL/GenBank/DDBJ whole genome shotgun (WGS) entry which is preliminary data.</text>
</comment>
<dbReference type="InterPro" id="IPR045864">
    <property type="entry name" value="aa-tRNA-synth_II/BPL/LPL"/>
</dbReference>
<evidence type="ECO:0000256" key="3">
    <source>
        <dbReference type="ARBA" id="ARBA00024227"/>
    </source>
</evidence>
<keyword evidence="6" id="KW-1185">Reference proteome</keyword>
<keyword evidence="1 5" id="KW-0436">Ligase</keyword>
<dbReference type="EMBL" id="RQVS01000007">
    <property type="protein sequence ID" value="RRJ86796.1"/>
    <property type="molecule type" value="Genomic_DNA"/>
</dbReference>
<dbReference type="CDD" id="cd16442">
    <property type="entry name" value="BPL"/>
    <property type="match status" value="1"/>
</dbReference>
<dbReference type="NCBIfam" id="TIGR00121">
    <property type="entry name" value="birA_ligase"/>
    <property type="match status" value="1"/>
</dbReference>
<dbReference type="InterPro" id="IPR004408">
    <property type="entry name" value="Biotin_CoA_COase_ligase"/>
</dbReference>
<dbReference type="RefSeq" id="WP_124971995.1">
    <property type="nucleotide sequence ID" value="NZ_RQVS01000007.1"/>
</dbReference>
<reference evidence="5 6" key="1">
    <citation type="submission" date="2018-11" db="EMBL/GenBank/DDBJ databases">
        <title>YIM 102482-1 draft genome.</title>
        <authorList>
            <person name="Li G."/>
            <person name="Jiang Y."/>
        </authorList>
    </citation>
    <scope>NUCLEOTIDE SEQUENCE [LARGE SCALE GENOMIC DNA]</scope>
    <source>
        <strain evidence="5 6">YIM 102482-1</strain>
    </source>
</reference>
<dbReference type="EC" id="6.3.4.15" evidence="3"/>
<name>A0A3P3VYW6_9MICO</name>